<keyword evidence="7" id="KW-0539">Nucleus</keyword>
<gene>
    <name evidence="10" type="ORF">ACJ73_07105</name>
</gene>
<dbReference type="PROSITE" id="PS51916">
    <property type="entry name" value="DEUBAD"/>
    <property type="match status" value="1"/>
</dbReference>
<evidence type="ECO:0000256" key="5">
    <source>
        <dbReference type="ARBA" id="ARBA00023015"/>
    </source>
</evidence>
<keyword evidence="11" id="KW-1185">Reference proteome</keyword>
<evidence type="ECO:0000256" key="1">
    <source>
        <dbReference type="ARBA" id="ARBA00004123"/>
    </source>
</evidence>
<feature type="compositionally biased region" description="Basic residues" evidence="8">
    <location>
        <begin position="16"/>
        <end position="28"/>
    </location>
</feature>
<feature type="region of interest" description="Disordered" evidence="8">
    <location>
        <begin position="1"/>
        <end position="87"/>
    </location>
</feature>
<organism evidence="10 11">
    <name type="scientific">Blastomyces percursus</name>
    <dbReference type="NCBI Taxonomy" id="1658174"/>
    <lineage>
        <taxon>Eukaryota</taxon>
        <taxon>Fungi</taxon>
        <taxon>Dikarya</taxon>
        <taxon>Ascomycota</taxon>
        <taxon>Pezizomycotina</taxon>
        <taxon>Eurotiomycetes</taxon>
        <taxon>Eurotiomycetidae</taxon>
        <taxon>Onygenales</taxon>
        <taxon>Ajellomycetaceae</taxon>
        <taxon>Blastomyces</taxon>
    </lineage>
</organism>
<dbReference type="AlphaFoldDB" id="A0A1J9PZ03"/>
<evidence type="ECO:0000256" key="2">
    <source>
        <dbReference type="ARBA" id="ARBA00022723"/>
    </source>
</evidence>
<evidence type="ECO:0000313" key="11">
    <source>
        <dbReference type="Proteomes" id="UP000242791"/>
    </source>
</evidence>
<dbReference type="Pfam" id="PF13919">
    <property type="entry name" value="ASXH"/>
    <property type="match status" value="1"/>
</dbReference>
<dbReference type="OrthoDB" id="2289918at2759"/>
<keyword evidence="5" id="KW-0805">Transcription regulation</keyword>
<keyword evidence="4" id="KW-0862">Zinc</keyword>
<proteinExistence type="predicted"/>
<dbReference type="EMBL" id="LGTZ01001370">
    <property type="protein sequence ID" value="OJD21552.1"/>
    <property type="molecule type" value="Genomic_DNA"/>
</dbReference>
<comment type="subcellular location">
    <subcellularLocation>
        <location evidence="1">Nucleus</location>
    </subcellularLocation>
</comment>
<keyword evidence="3" id="KW-0863">Zinc-finger</keyword>
<reference evidence="10 11" key="1">
    <citation type="submission" date="2015-08" db="EMBL/GenBank/DDBJ databases">
        <title>Emmonsia species relationships and genome sequence.</title>
        <authorList>
            <person name="Cuomo C.A."/>
            <person name="Schwartz I.S."/>
            <person name="Kenyon C."/>
            <person name="De Hoog G.S."/>
            <person name="Govender N.P."/>
            <person name="Botha A."/>
            <person name="Moreno L."/>
            <person name="De Vries M."/>
            <person name="Munoz J.F."/>
            <person name="Stielow J.B."/>
        </authorList>
    </citation>
    <scope>NUCLEOTIDE SEQUENCE [LARGE SCALE GENOMIC DNA]</scope>
    <source>
        <strain evidence="10 11">EI222</strain>
    </source>
</reference>
<feature type="region of interest" description="Disordered" evidence="8">
    <location>
        <begin position="500"/>
        <end position="519"/>
    </location>
</feature>
<keyword evidence="2" id="KW-0479">Metal-binding</keyword>
<accession>A0A1J9PZ03</accession>
<sequence length="626" mass="68279">MGRPRKQKADSGGKTPPKHAASKPRAPRRTSAAAGPPYDVANTKTKTTVAKPPPRMTKPGGVKKSTGTRRGLLRTSKKDPWREEQLTTSTNSPLIHLDLVKLLADPRAWTCLDEDEKKEIIALLPDDIQRHADPVPKPEGQDNIGAHVIPPLPESFVRYSNNWRDAVRQFQSDLETGKYDPEWQCQAAQAMEERAQGKFDKFKEEQFEEFWGQKQKLDHDVIAGESSRVKLGTLVENGVVRVGDVWRYSRSFRRGREKLLLEKEVRVIDRDGSTLTFAIPSGQRVFLCNTSDMAPKASHEDIQIEAIGTVANGIHNGSPLAGKASREGCVDPVTSSTLDETIPNGYAIPTLDIPATVPDNHLASESMEGTGFVSTDTLAKSLRPAADLEAMNADNWCDNMLRGIHEMASADSDSDLSSATDMSPPPYWREETNLPATGATDIGITATEPIAEALEMEAALTEKSVAGRSSNPPSDIPVAVNRNNSTDSGAEAEVNDIQLNGPMESVPRPSQPPANSAVNGSTTEAALAAGILEYPKQETTAELTVETTSATPPEPTSEQAQESIAKDIIFSGVAGPGRLSNKILEIDGRITEPPNGNAWKEFRCYRDNQDMGSLWECRQSWFVRNK</sequence>
<feature type="compositionally biased region" description="Low complexity" evidence="8">
    <location>
        <begin position="411"/>
        <end position="422"/>
    </location>
</feature>
<evidence type="ECO:0000256" key="8">
    <source>
        <dbReference type="SAM" id="MobiDB-lite"/>
    </source>
</evidence>
<dbReference type="InterPro" id="IPR028020">
    <property type="entry name" value="ASX_DEUBAD_dom"/>
</dbReference>
<evidence type="ECO:0000256" key="7">
    <source>
        <dbReference type="ARBA" id="ARBA00023242"/>
    </source>
</evidence>
<feature type="domain" description="DEUBAD" evidence="9">
    <location>
        <begin position="90"/>
        <end position="216"/>
    </location>
</feature>
<name>A0A1J9PZ03_9EURO</name>
<feature type="compositionally biased region" description="Basic and acidic residues" evidence="8">
    <location>
        <begin position="76"/>
        <end position="85"/>
    </location>
</feature>
<protein>
    <recommendedName>
        <fullName evidence="9">DEUBAD domain-containing protein</fullName>
    </recommendedName>
</protein>
<dbReference type="VEuPathDB" id="FungiDB:ACJ73_07105"/>
<evidence type="ECO:0000256" key="6">
    <source>
        <dbReference type="ARBA" id="ARBA00023163"/>
    </source>
</evidence>
<comment type="caution">
    <text evidence="10">The sequence shown here is derived from an EMBL/GenBank/DDBJ whole genome shotgun (WGS) entry which is preliminary data.</text>
</comment>
<evidence type="ECO:0000256" key="4">
    <source>
        <dbReference type="ARBA" id="ARBA00022833"/>
    </source>
</evidence>
<feature type="region of interest" description="Disordered" evidence="8">
    <location>
        <begin position="463"/>
        <end position="490"/>
    </location>
</feature>
<dbReference type="Proteomes" id="UP000242791">
    <property type="component" value="Unassembled WGS sequence"/>
</dbReference>
<dbReference type="STRING" id="1658174.A0A1J9PZ03"/>
<dbReference type="InterPro" id="IPR044867">
    <property type="entry name" value="DEUBAD_dom"/>
</dbReference>
<dbReference type="GO" id="GO:0008270">
    <property type="term" value="F:zinc ion binding"/>
    <property type="evidence" value="ECO:0007669"/>
    <property type="project" value="UniProtKB-KW"/>
</dbReference>
<evidence type="ECO:0000313" key="10">
    <source>
        <dbReference type="EMBL" id="OJD21552.1"/>
    </source>
</evidence>
<dbReference type="GO" id="GO:0005634">
    <property type="term" value="C:nucleus"/>
    <property type="evidence" value="ECO:0007669"/>
    <property type="project" value="UniProtKB-SubCell"/>
</dbReference>
<evidence type="ECO:0000259" key="9">
    <source>
        <dbReference type="PROSITE" id="PS51916"/>
    </source>
</evidence>
<feature type="region of interest" description="Disordered" evidence="8">
    <location>
        <begin position="411"/>
        <end position="433"/>
    </location>
</feature>
<keyword evidence="6" id="KW-0804">Transcription</keyword>
<evidence type="ECO:0000256" key="3">
    <source>
        <dbReference type="ARBA" id="ARBA00022771"/>
    </source>
</evidence>